<keyword evidence="3" id="KW-0012">Acyltransferase</keyword>
<gene>
    <name evidence="3" type="ORF">H010_09206</name>
</gene>
<dbReference type="Proteomes" id="UP001152876">
    <property type="component" value="Unassembled WGS sequence"/>
</dbReference>
<keyword evidence="1" id="KW-0812">Transmembrane</keyword>
<keyword evidence="4" id="KW-1185">Reference proteome</keyword>
<keyword evidence="1" id="KW-0472">Membrane</keyword>
<keyword evidence="3" id="KW-0808">Transferase</keyword>
<dbReference type="GO" id="GO:0016747">
    <property type="term" value="F:acyltransferase activity, transferring groups other than amino-acyl groups"/>
    <property type="evidence" value="ECO:0007669"/>
    <property type="project" value="InterPro"/>
</dbReference>
<reference evidence="3" key="1">
    <citation type="submission" date="2013-01" db="EMBL/GenBank/DDBJ databases">
        <title>Genome draft of Hydrogenophaga taeniospiralis 2K1.</title>
        <authorList>
            <person name="Gomila M."/>
            <person name="Lalucat J."/>
        </authorList>
    </citation>
    <scope>NUCLEOTIDE SEQUENCE</scope>
    <source>
        <strain evidence="3">CCUG 15921</strain>
    </source>
</reference>
<dbReference type="RefSeq" id="WP_084235887.1">
    <property type="nucleotide sequence ID" value="NZ_AOGK01000006.1"/>
</dbReference>
<protein>
    <submittedName>
        <fullName evidence="3">Acyltransferase</fullName>
    </submittedName>
</protein>
<evidence type="ECO:0000256" key="1">
    <source>
        <dbReference type="SAM" id="Phobius"/>
    </source>
</evidence>
<evidence type="ECO:0000259" key="2">
    <source>
        <dbReference type="Pfam" id="PF01757"/>
    </source>
</evidence>
<feature type="transmembrane region" description="Helical" evidence="1">
    <location>
        <begin position="173"/>
        <end position="190"/>
    </location>
</feature>
<sequence>MRSAIGQNRGPSFRLACMTPHHHSPNIDILRGMAILAVMTHHVFAHTGISVPMLGTYGGLLGVQLFFVLSGYLITDSASRHPTSVYWLHRVLRIFPAYWVTYLLIGTVFGRLDLERIGESPFPFFLNLINLQQLHAVALLEFNVLSVSWTLTVEMIWYALAPLLLVIGLRRPWWMLGGLLLLSVAWTWMARHHGLDALYRPSLEAMTRPWSPSQLNVLMGAAFPAQLVYFGLGAVAFHLRDRLRELNPWVPALVWLACLGAMPLYFAHLPMPEQVVGLGVAALFVWMLNIPALHLPFLAWTGRISYSIYLLHVPLILYGFYKLGRHGPLHLLVTLPVIYLCAYGLYRCVEQPGMRLARRWSARIPARAAAA</sequence>
<dbReference type="EMBL" id="AOGK01000006">
    <property type="protein sequence ID" value="MDG5975425.1"/>
    <property type="molecule type" value="Genomic_DNA"/>
</dbReference>
<feature type="transmembrane region" description="Helical" evidence="1">
    <location>
        <begin position="217"/>
        <end position="237"/>
    </location>
</feature>
<dbReference type="PANTHER" id="PTHR23028:SF53">
    <property type="entry name" value="ACYL_TRANSF_3 DOMAIN-CONTAINING PROTEIN"/>
    <property type="match status" value="1"/>
</dbReference>
<feature type="transmembrane region" description="Helical" evidence="1">
    <location>
        <begin position="327"/>
        <end position="349"/>
    </location>
</feature>
<evidence type="ECO:0000313" key="3">
    <source>
        <dbReference type="EMBL" id="MDG5975425.1"/>
    </source>
</evidence>
<dbReference type="InterPro" id="IPR050879">
    <property type="entry name" value="Acyltransferase_3"/>
</dbReference>
<feature type="transmembrane region" description="Helical" evidence="1">
    <location>
        <begin position="146"/>
        <end position="166"/>
    </location>
</feature>
<keyword evidence="1" id="KW-1133">Transmembrane helix</keyword>
<accession>A0A9X4S8G8</accession>
<feature type="transmembrane region" description="Helical" evidence="1">
    <location>
        <begin position="94"/>
        <end position="112"/>
    </location>
</feature>
<feature type="transmembrane region" description="Helical" evidence="1">
    <location>
        <begin position="249"/>
        <end position="269"/>
    </location>
</feature>
<name>A0A9X4S8G8_9BURK</name>
<dbReference type="Pfam" id="PF01757">
    <property type="entry name" value="Acyl_transf_3"/>
    <property type="match status" value="1"/>
</dbReference>
<feature type="domain" description="Acyltransferase 3" evidence="2">
    <location>
        <begin position="26"/>
        <end position="347"/>
    </location>
</feature>
<feature type="transmembrane region" description="Helical" evidence="1">
    <location>
        <begin position="54"/>
        <end position="74"/>
    </location>
</feature>
<dbReference type="InterPro" id="IPR002656">
    <property type="entry name" value="Acyl_transf_3_dom"/>
</dbReference>
<feature type="transmembrane region" description="Helical" evidence="1">
    <location>
        <begin position="275"/>
        <end position="297"/>
    </location>
</feature>
<dbReference type="GO" id="GO:0000271">
    <property type="term" value="P:polysaccharide biosynthetic process"/>
    <property type="evidence" value="ECO:0007669"/>
    <property type="project" value="TreeGrafter"/>
</dbReference>
<dbReference type="PANTHER" id="PTHR23028">
    <property type="entry name" value="ACETYLTRANSFERASE"/>
    <property type="match status" value="1"/>
</dbReference>
<proteinExistence type="predicted"/>
<dbReference type="AlphaFoldDB" id="A0A9X4S8G8"/>
<evidence type="ECO:0000313" key="4">
    <source>
        <dbReference type="Proteomes" id="UP001152876"/>
    </source>
</evidence>
<feature type="transmembrane region" description="Helical" evidence="1">
    <location>
        <begin position="304"/>
        <end position="321"/>
    </location>
</feature>
<organism evidence="3 4">
    <name type="scientific">Hydrogenophaga taeniospiralis CCUG 15921</name>
    <dbReference type="NCBI Taxonomy" id="1281780"/>
    <lineage>
        <taxon>Bacteria</taxon>
        <taxon>Pseudomonadati</taxon>
        <taxon>Pseudomonadota</taxon>
        <taxon>Betaproteobacteria</taxon>
        <taxon>Burkholderiales</taxon>
        <taxon>Comamonadaceae</taxon>
        <taxon>Hydrogenophaga</taxon>
    </lineage>
</organism>
<dbReference type="GO" id="GO:0016020">
    <property type="term" value="C:membrane"/>
    <property type="evidence" value="ECO:0007669"/>
    <property type="project" value="TreeGrafter"/>
</dbReference>
<comment type="caution">
    <text evidence="3">The sequence shown here is derived from an EMBL/GenBank/DDBJ whole genome shotgun (WGS) entry which is preliminary data.</text>
</comment>
<dbReference type="OrthoDB" id="9814807at2"/>